<dbReference type="InterPro" id="IPR018060">
    <property type="entry name" value="HTH_AraC"/>
</dbReference>
<proteinExistence type="predicted"/>
<reference evidence="6 7" key="1">
    <citation type="submission" date="2019-12" db="EMBL/GenBank/DDBJ databases">
        <title>Genomic-based taxomic classification of the family Erythrobacteraceae.</title>
        <authorList>
            <person name="Xu L."/>
        </authorList>
    </citation>
    <scope>NUCLEOTIDE SEQUENCE [LARGE SCALE GENOMIC DNA]</scope>
    <source>
        <strain evidence="6 7">DSM 16225</strain>
    </source>
</reference>
<dbReference type="PANTHER" id="PTHR46796">
    <property type="entry name" value="HTH-TYPE TRANSCRIPTIONAL ACTIVATOR RHAS-RELATED"/>
    <property type="match status" value="1"/>
</dbReference>
<dbReference type="InterPro" id="IPR050204">
    <property type="entry name" value="AraC_XylS_family_regulators"/>
</dbReference>
<comment type="caution">
    <text evidence="6">The sequence shown here is derived from an EMBL/GenBank/DDBJ whole genome shotgun (WGS) entry which is preliminary data.</text>
</comment>
<dbReference type="AlphaFoldDB" id="A0A844Y1C7"/>
<evidence type="ECO:0000313" key="6">
    <source>
        <dbReference type="EMBL" id="MXO52035.1"/>
    </source>
</evidence>
<dbReference type="RefSeq" id="WP_160608714.1">
    <property type="nucleotide sequence ID" value="NZ_WTYF01000004.1"/>
</dbReference>
<keyword evidence="2" id="KW-0238">DNA-binding</keyword>
<organism evidence="6 7">
    <name type="scientific">Qipengyuania gaetbuli</name>
    <dbReference type="NCBI Taxonomy" id="266952"/>
    <lineage>
        <taxon>Bacteria</taxon>
        <taxon>Pseudomonadati</taxon>
        <taxon>Pseudomonadota</taxon>
        <taxon>Alphaproteobacteria</taxon>
        <taxon>Sphingomonadales</taxon>
        <taxon>Erythrobacteraceae</taxon>
        <taxon>Qipengyuania</taxon>
    </lineage>
</organism>
<evidence type="ECO:0000256" key="2">
    <source>
        <dbReference type="ARBA" id="ARBA00023125"/>
    </source>
</evidence>
<evidence type="ECO:0000256" key="4">
    <source>
        <dbReference type="SAM" id="MobiDB-lite"/>
    </source>
</evidence>
<dbReference type="GO" id="GO:0003700">
    <property type="term" value="F:DNA-binding transcription factor activity"/>
    <property type="evidence" value="ECO:0007669"/>
    <property type="project" value="InterPro"/>
</dbReference>
<protein>
    <submittedName>
        <fullName evidence="6">Helix-turn-helix domain-containing protein</fullName>
    </submittedName>
</protein>
<keyword evidence="3" id="KW-0804">Transcription</keyword>
<keyword evidence="1" id="KW-0805">Transcription regulation</keyword>
<gene>
    <name evidence="6" type="ORF">GRI42_12050</name>
</gene>
<dbReference type="Gene3D" id="1.10.10.60">
    <property type="entry name" value="Homeodomain-like"/>
    <property type="match status" value="1"/>
</dbReference>
<dbReference type="SMART" id="SM00342">
    <property type="entry name" value="HTH_ARAC"/>
    <property type="match status" value="1"/>
</dbReference>
<evidence type="ECO:0000259" key="5">
    <source>
        <dbReference type="PROSITE" id="PS01124"/>
    </source>
</evidence>
<accession>A0A844Y1C7</accession>
<dbReference type="OrthoDB" id="2559672at2"/>
<feature type="region of interest" description="Disordered" evidence="4">
    <location>
        <begin position="1"/>
        <end position="21"/>
    </location>
</feature>
<evidence type="ECO:0000256" key="3">
    <source>
        <dbReference type="ARBA" id="ARBA00023163"/>
    </source>
</evidence>
<dbReference type="InterPro" id="IPR018062">
    <property type="entry name" value="HTH_AraC-typ_CS"/>
</dbReference>
<sequence>MRDETDEPLTPDNHLHSLAGATRDGNPLSFNRAACEELQPWVCRLYATKVEAPADNLVSCGVFSDVPIIRFILRGDLHGETASGSYLHGRGSYFYGPNSKRMPATFRGGFSTVAIQFHPGAVGALGGPEIAPLVDEIRTLAEVYPAIREEWLDEFDLDGTPRDWIDLVEQCLLDLVREMQPEAPSETIRLFDLATLADPNLQVGDLADQLGVNPRTLTRQVLRDYGLPPKHVLRRARALDLAATLRGICEGAEGDEAVMRYYDQSHMIREFSEFFGMTPMVFTRSPQPVITLTLEARQARKAEALAVAHEGGAPSWRDPSSELPMAGPAET</sequence>
<dbReference type="PROSITE" id="PS01124">
    <property type="entry name" value="HTH_ARAC_FAMILY_2"/>
    <property type="match status" value="1"/>
</dbReference>
<evidence type="ECO:0000313" key="7">
    <source>
        <dbReference type="Proteomes" id="UP000444185"/>
    </source>
</evidence>
<dbReference type="GO" id="GO:0043565">
    <property type="term" value="F:sequence-specific DNA binding"/>
    <property type="evidence" value="ECO:0007669"/>
    <property type="project" value="InterPro"/>
</dbReference>
<feature type="region of interest" description="Disordered" evidence="4">
    <location>
        <begin position="307"/>
        <end position="331"/>
    </location>
</feature>
<feature type="domain" description="HTH araC/xylS-type" evidence="5">
    <location>
        <begin position="186"/>
        <end position="285"/>
    </location>
</feature>
<keyword evidence="7" id="KW-1185">Reference proteome</keyword>
<evidence type="ECO:0000256" key="1">
    <source>
        <dbReference type="ARBA" id="ARBA00023015"/>
    </source>
</evidence>
<dbReference type="Proteomes" id="UP000444185">
    <property type="component" value="Unassembled WGS sequence"/>
</dbReference>
<name>A0A844Y1C7_9SPHN</name>
<dbReference type="Pfam" id="PF12833">
    <property type="entry name" value="HTH_18"/>
    <property type="match status" value="1"/>
</dbReference>
<dbReference type="EMBL" id="WTYF01000004">
    <property type="protein sequence ID" value="MXO52035.1"/>
    <property type="molecule type" value="Genomic_DNA"/>
</dbReference>
<dbReference type="PROSITE" id="PS00041">
    <property type="entry name" value="HTH_ARAC_FAMILY_1"/>
    <property type="match status" value="1"/>
</dbReference>